<dbReference type="PANTHER" id="PTHR43585">
    <property type="entry name" value="FUMIPYRROLE BIOSYNTHESIS PROTEIN C"/>
    <property type="match status" value="1"/>
</dbReference>
<dbReference type="Proteomes" id="UP001363151">
    <property type="component" value="Unassembled WGS sequence"/>
</dbReference>
<sequence>MATFVPLGKAKSFDSRGFASSKKFVPLAASGRANTFTGDEDSMTFLRRRLTRFNASFEGEDAAARPRARARSAERSREVVAVVDAFSTGACVAAEAAARGYGILHVLSLEPSDELAAMVPAHLRGALPWAGEFSVDTAAPLEAGAARLASQLRAFCAGRELALVGVVAGAETGVKLADCLGDAVVAGAWAPGVRSNGAAGVEARRNKWDMGEKVRGAGVRAVRQLRSTGWDADLERWLRDDWRVDPADAAAPVDLIVKPTESAGSDGVTGCKTVGEVRAAVGALVGAINGLGQKNEEVLIQEFLRGDEYIVDAVSRDGVHKVVGMWLYDRKPTNGAGFVCHGQRFMAADEPVVGLLVAYAETVLDALEFRHGPSHMEVKLVPGSETPCLVEVGARCHGAEGFWISVADECAGTNQARAALDAYVDAGAFAALAPLPPAPLLASGTIKFLLVHEDGTLDKIDDAVVRRIKALASYRGYEIFVEAGKKVEATRNCFSWGGVVKLNHADPQQVLDDYAFLDAICLPGGGLWTISA</sequence>
<evidence type="ECO:0000313" key="2">
    <source>
        <dbReference type="Proteomes" id="UP001363151"/>
    </source>
</evidence>
<dbReference type="PANTHER" id="PTHR43585:SF2">
    <property type="entry name" value="ATP-GRASP ENZYME FSQD"/>
    <property type="match status" value="1"/>
</dbReference>
<accession>A0ABR1G3L6</accession>
<protein>
    <submittedName>
        <fullName evidence="1">Uncharacterized protein</fullName>
    </submittedName>
</protein>
<dbReference type="SUPFAM" id="SSF56059">
    <property type="entry name" value="Glutathione synthetase ATP-binding domain-like"/>
    <property type="match status" value="1"/>
</dbReference>
<dbReference type="Gene3D" id="3.30.470.20">
    <property type="entry name" value="ATP-grasp fold, B domain"/>
    <property type="match status" value="1"/>
</dbReference>
<dbReference type="PROSITE" id="PS50975">
    <property type="entry name" value="ATP_GRASP"/>
    <property type="match status" value="1"/>
</dbReference>
<dbReference type="GO" id="GO:0005524">
    <property type="term" value="F:ATP binding"/>
    <property type="evidence" value="ECO:0007669"/>
    <property type="project" value="UniProtKB-UniRule"/>
</dbReference>
<gene>
    <name evidence="1" type="ORF">SO694_00088033</name>
</gene>
<dbReference type="GO" id="GO:0046872">
    <property type="term" value="F:metal ion binding"/>
    <property type="evidence" value="ECO:0007669"/>
    <property type="project" value="InterPro"/>
</dbReference>
<proteinExistence type="predicted"/>
<comment type="caution">
    <text evidence="1">The sequence shown here is derived from an EMBL/GenBank/DDBJ whole genome shotgun (WGS) entry which is preliminary data.</text>
</comment>
<keyword evidence="2" id="KW-1185">Reference proteome</keyword>
<organism evidence="1 2">
    <name type="scientific">Aureococcus anophagefferens</name>
    <name type="common">Harmful bloom alga</name>
    <dbReference type="NCBI Taxonomy" id="44056"/>
    <lineage>
        <taxon>Eukaryota</taxon>
        <taxon>Sar</taxon>
        <taxon>Stramenopiles</taxon>
        <taxon>Ochrophyta</taxon>
        <taxon>Pelagophyceae</taxon>
        <taxon>Pelagomonadales</taxon>
        <taxon>Pelagomonadaceae</taxon>
        <taxon>Aureococcus</taxon>
    </lineage>
</organism>
<name>A0ABR1G3L6_AURAN</name>
<dbReference type="InterPro" id="IPR011761">
    <property type="entry name" value="ATP-grasp"/>
</dbReference>
<dbReference type="InterPro" id="IPR052032">
    <property type="entry name" value="ATP-dep_AA_Ligase"/>
</dbReference>
<reference evidence="1 2" key="1">
    <citation type="submission" date="2024-03" db="EMBL/GenBank/DDBJ databases">
        <title>Aureococcus anophagefferens CCMP1851 and Kratosvirus quantuckense: Draft genome of a second virus-susceptible host strain in the model system.</title>
        <authorList>
            <person name="Chase E."/>
            <person name="Truchon A.R."/>
            <person name="Schepens W."/>
            <person name="Wilhelm S.W."/>
        </authorList>
    </citation>
    <scope>NUCLEOTIDE SEQUENCE [LARGE SCALE GENOMIC DNA]</scope>
    <source>
        <strain evidence="1 2">CCMP1851</strain>
    </source>
</reference>
<evidence type="ECO:0000313" key="1">
    <source>
        <dbReference type="EMBL" id="KAK7247714.1"/>
    </source>
</evidence>
<dbReference type="EMBL" id="JBBJCI010000128">
    <property type="protein sequence ID" value="KAK7247714.1"/>
    <property type="molecule type" value="Genomic_DNA"/>
</dbReference>
<dbReference type="Pfam" id="PF13535">
    <property type="entry name" value="ATP-grasp_4"/>
    <property type="match status" value="1"/>
</dbReference>
<dbReference type="KEGG" id="aaf:AURANDRAFT_61416"/>
<dbReference type="GO" id="GO:0016874">
    <property type="term" value="F:ligase activity"/>
    <property type="evidence" value="ECO:0007669"/>
    <property type="project" value="UniProtKB-KW"/>
</dbReference>